<keyword evidence="1 2" id="KW-0378">Hydrolase</keyword>
<dbReference type="PANTHER" id="PTHR33886:SF8">
    <property type="entry name" value="UNSATURATED RHAMNOGALACTURONAN HYDROLASE (EUROFUNG)"/>
    <property type="match status" value="1"/>
</dbReference>
<dbReference type="GO" id="GO:0016787">
    <property type="term" value="F:hydrolase activity"/>
    <property type="evidence" value="ECO:0007669"/>
    <property type="project" value="UniProtKB-KW"/>
</dbReference>
<protein>
    <submittedName>
        <fullName evidence="2">Glycosyl hydrolase</fullName>
    </submittedName>
</protein>
<keyword evidence="3" id="KW-1185">Reference proteome</keyword>
<evidence type="ECO:0000256" key="1">
    <source>
        <dbReference type="ARBA" id="ARBA00022801"/>
    </source>
</evidence>
<organism evidence="2 3">
    <name type="scientific">Pelagibacterium lentulum</name>
    <dbReference type="NCBI Taxonomy" id="2029865"/>
    <lineage>
        <taxon>Bacteria</taxon>
        <taxon>Pseudomonadati</taxon>
        <taxon>Pseudomonadota</taxon>
        <taxon>Alphaproteobacteria</taxon>
        <taxon>Hyphomicrobiales</taxon>
        <taxon>Devosiaceae</taxon>
        <taxon>Pelagibacterium</taxon>
    </lineage>
</organism>
<sequence>MLKAFFDDYVSRYVAYKKGDWCYEDGCIYRGLSLLDGVDPDGPWFAHLVRLIDRQVADDGALSGYAQDEFNIDNVLSGRALIWLYSRTGQVRYRLAADRLAGQLARHPRISAGNYWHKLRYPHQVWLDGLYMGLPFQIEYGQAYDRPDLVADAVAQITSALELLADPASGLYSHGYDEARKQFWADKITGRNAALWSRALGWLAMALVDIAELIGHEGVSEAGLDTKIADFARVMASHQRADGRWNQVPDQPDLDGNYAESSATAMLAYFYLAGGRLRLHGVDAIIGQTALNGLIAKALIPTEHGRVLDQIVHVAGLGGFEGRERDGTAAYYVSEKIAPNDAKGVGPLMMAVAEIERLQKTQFANPANVAAG</sequence>
<name>A0A916RJ70_9HYPH</name>
<accession>A0A916RJ70</accession>
<dbReference type="AlphaFoldDB" id="A0A916RJ70"/>
<dbReference type="GO" id="GO:0005975">
    <property type="term" value="P:carbohydrate metabolic process"/>
    <property type="evidence" value="ECO:0007669"/>
    <property type="project" value="InterPro"/>
</dbReference>
<dbReference type="Gene3D" id="1.50.10.10">
    <property type="match status" value="1"/>
</dbReference>
<reference evidence="2 3" key="1">
    <citation type="journal article" date="2014" name="Int. J. Syst. Evol. Microbiol.">
        <title>Complete genome sequence of Corynebacterium casei LMG S-19264T (=DSM 44701T), isolated from a smear-ripened cheese.</title>
        <authorList>
            <consortium name="US DOE Joint Genome Institute (JGI-PGF)"/>
            <person name="Walter F."/>
            <person name="Albersmeier A."/>
            <person name="Kalinowski J."/>
            <person name="Ruckert C."/>
        </authorList>
    </citation>
    <scope>NUCLEOTIDE SEQUENCE [LARGE SCALE GENOMIC DNA]</scope>
    <source>
        <strain evidence="2 3">CGMCC 1.15896</strain>
    </source>
</reference>
<dbReference type="SUPFAM" id="SSF48208">
    <property type="entry name" value="Six-hairpin glycosidases"/>
    <property type="match status" value="1"/>
</dbReference>
<dbReference type="PANTHER" id="PTHR33886">
    <property type="entry name" value="UNSATURATED RHAMNOGALACTURONAN HYDROLASE (EUROFUNG)"/>
    <property type="match status" value="1"/>
</dbReference>
<dbReference type="OrthoDB" id="6381507at2"/>
<dbReference type="Proteomes" id="UP000596977">
    <property type="component" value="Unassembled WGS sequence"/>
</dbReference>
<dbReference type="InterPro" id="IPR012341">
    <property type="entry name" value="6hp_glycosidase-like_sf"/>
</dbReference>
<dbReference type="RefSeq" id="WP_127071893.1">
    <property type="nucleotide sequence ID" value="NZ_BMKB01000005.1"/>
</dbReference>
<dbReference type="InterPro" id="IPR010905">
    <property type="entry name" value="Glyco_hydro_88"/>
</dbReference>
<dbReference type="EMBL" id="BMKB01000005">
    <property type="protein sequence ID" value="GGA59351.1"/>
    <property type="molecule type" value="Genomic_DNA"/>
</dbReference>
<dbReference type="Pfam" id="PF07470">
    <property type="entry name" value="Glyco_hydro_88"/>
    <property type="match status" value="1"/>
</dbReference>
<proteinExistence type="predicted"/>
<gene>
    <name evidence="2" type="ORF">GCM10011499_31850</name>
</gene>
<comment type="caution">
    <text evidence="2">The sequence shown here is derived from an EMBL/GenBank/DDBJ whole genome shotgun (WGS) entry which is preliminary data.</text>
</comment>
<evidence type="ECO:0000313" key="3">
    <source>
        <dbReference type="Proteomes" id="UP000596977"/>
    </source>
</evidence>
<dbReference type="InterPro" id="IPR052043">
    <property type="entry name" value="PolySaccharide_Degr_Enz"/>
</dbReference>
<evidence type="ECO:0000313" key="2">
    <source>
        <dbReference type="EMBL" id="GGA59351.1"/>
    </source>
</evidence>
<dbReference type="InterPro" id="IPR008928">
    <property type="entry name" value="6-hairpin_glycosidase_sf"/>
</dbReference>